<dbReference type="AlphaFoldDB" id="A0A7K1FP21"/>
<proteinExistence type="inferred from homology"/>
<evidence type="ECO:0000259" key="3">
    <source>
        <dbReference type="PROSITE" id="PS50234"/>
    </source>
</evidence>
<dbReference type="SUPFAM" id="SSF53300">
    <property type="entry name" value="vWA-like"/>
    <property type="match status" value="1"/>
</dbReference>
<comment type="caution">
    <text evidence="4">The sequence shown here is derived from an EMBL/GenBank/DDBJ whole genome shotgun (WGS) entry which is preliminary data.</text>
</comment>
<evidence type="ECO:0000256" key="1">
    <source>
        <dbReference type="ARBA" id="ARBA00008775"/>
    </source>
</evidence>
<dbReference type="InterPro" id="IPR002035">
    <property type="entry name" value="VWF_A"/>
</dbReference>
<dbReference type="Gene3D" id="2.60.60.30">
    <property type="entry name" value="sav2460 like domains"/>
    <property type="match status" value="1"/>
</dbReference>
<dbReference type="CDD" id="cd06974">
    <property type="entry name" value="TerD_like"/>
    <property type="match status" value="1"/>
</dbReference>
<dbReference type="PROSITE" id="PS50234">
    <property type="entry name" value="VWFA"/>
    <property type="match status" value="1"/>
</dbReference>
<dbReference type="Proteomes" id="UP000460221">
    <property type="component" value="Unassembled WGS sequence"/>
</dbReference>
<feature type="compositionally biased region" description="Low complexity" evidence="2">
    <location>
        <begin position="168"/>
        <end position="181"/>
    </location>
</feature>
<gene>
    <name evidence="4" type="ORF">GIS00_18325</name>
</gene>
<accession>A0A7K1FP21</accession>
<organism evidence="4 5">
    <name type="scientific">Nakamurella alba</name>
    <dbReference type="NCBI Taxonomy" id="2665158"/>
    <lineage>
        <taxon>Bacteria</taxon>
        <taxon>Bacillati</taxon>
        <taxon>Actinomycetota</taxon>
        <taxon>Actinomycetes</taxon>
        <taxon>Nakamurellales</taxon>
        <taxon>Nakamurellaceae</taxon>
        <taxon>Nakamurella</taxon>
    </lineage>
</organism>
<name>A0A7K1FP21_9ACTN</name>
<evidence type="ECO:0000313" key="4">
    <source>
        <dbReference type="EMBL" id="MTD15895.1"/>
    </source>
</evidence>
<feature type="domain" description="VWFA" evidence="3">
    <location>
        <begin position="254"/>
        <end position="437"/>
    </location>
</feature>
<comment type="similarity">
    <text evidence="1">Belongs to the CAPAB/TerDEXZ family.</text>
</comment>
<dbReference type="InterPro" id="IPR051324">
    <property type="entry name" value="Stress/Tellurium_Resist"/>
</dbReference>
<dbReference type="Pfam" id="PF02342">
    <property type="entry name" value="TerD"/>
    <property type="match status" value="1"/>
</dbReference>
<dbReference type="PANTHER" id="PTHR32097">
    <property type="entry name" value="CAMP-BINDING PROTEIN 1-RELATED"/>
    <property type="match status" value="1"/>
</dbReference>
<sequence length="456" mass="48559">MPDLSRGANAPVTGPALDVAVSGAQQGTVDLMIFQLTAAGKVRSDADFIFFNQPASAEGAVRLTSADRIAVDLSRVPADVENLAVAVALDDSVSGSLASIGGLGVTVSGAADQQSAPAAGLTSERAAVLVEIYRRQGAWKIRNVSAGWSGGFADLVRNHGVSVDDDPAPAAAPMPTVAAQAPPAPMPTVAPQAPPAPMPQAAPPAPAAPPVQDGPRSVPGEEKLSLQKRQALDMRKKEVHKVLLTKGAQNERARVIMVMDKTGSMYDEYQAGIVHRVVEKMVPVAIQLDDDGALESYLYAVTFAQLPDLRVEYLEQWIADFVHINGVRQGIDYNAIGGYNDEIPIMSHIINSLQRGGKPVLVLFFTDGGFSKKKEITKLMQKAANLPAFWQFVGIGNNNFGVLTKLDEMAGRVVDNVGFFAVSDIDRIDDAELYRRLLSEFPDWLRAARGMGIVGA</sequence>
<feature type="region of interest" description="Disordered" evidence="2">
    <location>
        <begin position="164"/>
        <end position="222"/>
    </location>
</feature>
<keyword evidence="5" id="KW-1185">Reference proteome</keyword>
<dbReference type="EMBL" id="WLYK01000008">
    <property type="protein sequence ID" value="MTD15895.1"/>
    <property type="molecule type" value="Genomic_DNA"/>
</dbReference>
<feature type="compositionally biased region" description="Pro residues" evidence="2">
    <location>
        <begin position="182"/>
        <end position="209"/>
    </location>
</feature>
<dbReference type="InterPro" id="IPR036465">
    <property type="entry name" value="vWFA_dom_sf"/>
</dbReference>
<dbReference type="Pfam" id="PF10138">
    <property type="entry name" value="vWA-TerF-like"/>
    <property type="match status" value="1"/>
</dbReference>
<dbReference type="InterPro" id="IPR019303">
    <property type="entry name" value="vWA_TerF_C"/>
</dbReference>
<reference evidence="4 5" key="1">
    <citation type="submission" date="2019-11" db="EMBL/GenBank/DDBJ databases">
        <authorList>
            <person name="Jiang L.-Q."/>
        </authorList>
    </citation>
    <scope>NUCLEOTIDE SEQUENCE [LARGE SCALE GENOMIC DNA]</scope>
    <source>
        <strain evidence="4 5">YIM 132087</strain>
    </source>
</reference>
<protein>
    <submittedName>
        <fullName evidence="4">Stress protein</fullName>
    </submittedName>
</protein>
<evidence type="ECO:0000256" key="2">
    <source>
        <dbReference type="SAM" id="MobiDB-lite"/>
    </source>
</evidence>
<dbReference type="RefSeq" id="WP_154769903.1">
    <property type="nucleotide sequence ID" value="NZ_WLYK01000008.1"/>
</dbReference>
<dbReference type="InterPro" id="IPR003325">
    <property type="entry name" value="TerD"/>
</dbReference>
<evidence type="ECO:0000313" key="5">
    <source>
        <dbReference type="Proteomes" id="UP000460221"/>
    </source>
</evidence>
<dbReference type="PANTHER" id="PTHR32097:SF4">
    <property type="entry name" value="GENERAL STRESS PROTEIN 16U"/>
    <property type="match status" value="1"/>
</dbReference>